<feature type="compositionally biased region" description="Basic and acidic residues" evidence="1">
    <location>
        <begin position="399"/>
        <end position="409"/>
    </location>
</feature>
<organism evidence="2 3">
    <name type="scientific">Helicostylum pulchrum</name>
    <dbReference type="NCBI Taxonomy" id="562976"/>
    <lineage>
        <taxon>Eukaryota</taxon>
        <taxon>Fungi</taxon>
        <taxon>Fungi incertae sedis</taxon>
        <taxon>Mucoromycota</taxon>
        <taxon>Mucoromycotina</taxon>
        <taxon>Mucoromycetes</taxon>
        <taxon>Mucorales</taxon>
        <taxon>Mucorineae</taxon>
        <taxon>Mucoraceae</taxon>
        <taxon>Helicostylum</taxon>
    </lineage>
</organism>
<proteinExistence type="predicted"/>
<accession>A0ABP9XQU9</accession>
<evidence type="ECO:0000256" key="1">
    <source>
        <dbReference type="SAM" id="MobiDB-lite"/>
    </source>
</evidence>
<evidence type="ECO:0000313" key="2">
    <source>
        <dbReference type="EMBL" id="GAA5797179.1"/>
    </source>
</evidence>
<comment type="caution">
    <text evidence="2">The sequence shown here is derived from an EMBL/GenBank/DDBJ whole genome shotgun (WGS) entry which is preliminary data.</text>
</comment>
<keyword evidence="3" id="KW-1185">Reference proteome</keyword>
<feature type="compositionally biased region" description="Low complexity" evidence="1">
    <location>
        <begin position="601"/>
        <end position="613"/>
    </location>
</feature>
<protein>
    <submittedName>
        <fullName evidence="2">Uncharacterized protein</fullName>
    </submittedName>
</protein>
<feature type="compositionally biased region" description="Basic and acidic residues" evidence="1">
    <location>
        <begin position="366"/>
        <end position="376"/>
    </location>
</feature>
<evidence type="ECO:0000313" key="3">
    <source>
        <dbReference type="Proteomes" id="UP001476247"/>
    </source>
</evidence>
<reference evidence="2 3" key="1">
    <citation type="submission" date="2024-04" db="EMBL/GenBank/DDBJ databases">
        <title>genome sequences of Mucor flavus KT1a and Helicostylum pulchrum KT1b strains isolation_sourced from the surface of a dry-aged beef.</title>
        <authorList>
            <person name="Toyotome T."/>
            <person name="Hosono M."/>
            <person name="Torimaru M."/>
            <person name="Fukuda K."/>
            <person name="Mikami N."/>
        </authorList>
    </citation>
    <scope>NUCLEOTIDE SEQUENCE [LARGE SCALE GENOMIC DNA]</scope>
    <source>
        <strain evidence="2 3">KT1b</strain>
    </source>
</reference>
<feature type="compositionally biased region" description="Basic and acidic residues" evidence="1">
    <location>
        <begin position="332"/>
        <end position="356"/>
    </location>
</feature>
<feature type="compositionally biased region" description="Polar residues" evidence="1">
    <location>
        <begin position="468"/>
        <end position="529"/>
    </location>
</feature>
<gene>
    <name evidence="2" type="ORF">HPULCUR_002558</name>
</gene>
<feature type="region of interest" description="Disordered" evidence="1">
    <location>
        <begin position="322"/>
        <end position="429"/>
    </location>
</feature>
<feature type="region of interest" description="Disordered" evidence="1">
    <location>
        <begin position="601"/>
        <end position="621"/>
    </location>
</feature>
<name>A0ABP9XQU9_9FUNG</name>
<feature type="region of interest" description="Disordered" evidence="1">
    <location>
        <begin position="466"/>
        <end position="530"/>
    </location>
</feature>
<feature type="compositionally biased region" description="Acidic residues" evidence="1">
    <location>
        <begin position="377"/>
        <end position="398"/>
    </location>
</feature>
<dbReference type="EMBL" id="BAABUJ010000007">
    <property type="protein sequence ID" value="GAA5797179.1"/>
    <property type="molecule type" value="Genomic_DNA"/>
</dbReference>
<sequence length="906" mass="100883">MAPQRQKRIKRKLPSRNIVDADFVSSSASARIMDDLLLPSHNDRAILSSLWNNQETTRSELPHVVIASTTRRRLVQPSTNTVEKTYLQRLQEQRKDTTDLSAQSIIPIALVNNMNAKATTEANNATTDSDSETETYTTLSPINQQVGTGTEHTFSYGVSHDQSTHDDKTGLCPVETDKFQLSLNVLQVTGIDCLHTQEHEPDHSNEPMVATDESIVNDQAPVSICQAVMMKGEDKMMECEDSMETETVNENYMMEEAEHVNEKEAQDVNEDVNDNYMMEEAEYVNDQEMMDGAEDVNELHHSVDNLNEEEDNDVDTVAKRGYDEGTVESDQESSREDSEESAREDGVMDIVVKRECEEEIVESEEESAREPDKESSRDDDEESAREDEEGTVEADEANEEKAVEDHAVENEEDPVDSSPKSSQPSFDPEEEITLCMRSVEPVSCLFATVIRKNDLVPIKYEPIDESEYASSTEEPTNNTLSCSSEEPTHNDPSCSSDGFMNNVVSPHSDEAMNSATSVHSDQTTSNAVSDRSDDIISSFVSDYSEESTNNVLPVYSQRLIHTVVPYQDTSNAMYNHSDEEAAHATVSGRCYAMNGNAAASAHSSQTTASNATHPSDEASHNSVSDRCYAIASDVVSDNFNESMNNTAPCYSDVCVSEEEETLSLQVLSEEPSSCLYRMPASLEREGGLVAIKQEPIDEVAADTETLANLINPYRYDMADTKVKQEPLEGESCTAKECGLMETEHQSSDLRGHNPEISDMQDIECCSEGKDADSNTVCGMVTDALSVQQVVYSPSVAGSSSIGDDDDWMVLEDLEEDVEEEQDDIYKKIFDVMIESKPIMIKPGQNKGHKRFRLDAWIEDNKSPIVLTNEEKERACKRRKIMKAKLHKPFIIKKKINCVWLVEADTA</sequence>
<dbReference type="Proteomes" id="UP001476247">
    <property type="component" value="Unassembled WGS sequence"/>
</dbReference>